<protein>
    <submittedName>
        <fullName evidence="1">Transcriptional activator FtrA</fullName>
    </submittedName>
</protein>
<proteinExistence type="predicted"/>
<organism evidence="1 2">
    <name type="scientific">Paenibacillus larvae subsp. larvae</name>
    <dbReference type="NCBI Taxonomy" id="147375"/>
    <lineage>
        <taxon>Bacteria</taxon>
        <taxon>Bacillati</taxon>
        <taxon>Bacillota</taxon>
        <taxon>Bacilli</taxon>
        <taxon>Bacillales</taxon>
        <taxon>Paenibacillaceae</taxon>
        <taxon>Paenibacillus</taxon>
    </lineage>
</organism>
<dbReference type="SUPFAM" id="SSF51556">
    <property type="entry name" value="Metallo-dependent hydrolases"/>
    <property type="match status" value="1"/>
</dbReference>
<name>A0A6C0QTM3_9BACL</name>
<evidence type="ECO:0000313" key="2">
    <source>
        <dbReference type="Proteomes" id="UP000464330"/>
    </source>
</evidence>
<evidence type="ECO:0000313" key="1">
    <source>
        <dbReference type="EMBL" id="QHZ51718.1"/>
    </source>
</evidence>
<sequence>MRDLRSNWRDHWNFDRQALVGMRKAESRLCWGFTPLIPCPPEPLREVIGLAAEREVPIHIHLAETKERGCANKRSLQSNSYRIFLAKAGLLNGKKATTHWNSYDQLEREYPQGRKICG</sequence>
<reference evidence="1 2" key="1">
    <citation type="journal article" date="2020" name="Int. J. Med. Microbiol.">
        <title>Discovery of Paenibacillus larvae ERIC V: Phenotypic and genomic comparison to genotypes ERIC I-IV reveal different inventories of virulence factors which correlate with epidemiological prevalences of American Foulbrood.</title>
        <authorList>
            <person name="Beims H."/>
            <person name="Bunk B."/>
            <person name="Erler S."/>
            <person name="Mohr K.I."/>
            <person name="Sproer C."/>
            <person name="Pradella S."/>
            <person name="Gunther G."/>
            <person name="Rohde M."/>
            <person name="von der Ohe W."/>
            <person name="Steinert M."/>
        </authorList>
    </citation>
    <scope>NUCLEOTIDE SEQUENCE [LARGE SCALE GENOMIC DNA]</scope>
    <source>
        <strain evidence="1">Eric_V</strain>
    </source>
</reference>
<dbReference type="InterPro" id="IPR032466">
    <property type="entry name" value="Metal_Hydrolase"/>
</dbReference>
<accession>A0A6C0QTM3</accession>
<gene>
    <name evidence="1" type="ORF">ERICV_02590</name>
</gene>
<dbReference type="EMBL" id="CP019717">
    <property type="protein sequence ID" value="QHZ51718.1"/>
    <property type="molecule type" value="Genomic_DNA"/>
</dbReference>
<dbReference type="Proteomes" id="UP000464330">
    <property type="component" value="Chromosome"/>
</dbReference>
<dbReference type="InterPro" id="IPR029062">
    <property type="entry name" value="Class_I_gatase-like"/>
</dbReference>
<dbReference type="AlphaFoldDB" id="A0A6C0QTM3"/>
<dbReference type="Gene3D" id="3.40.50.880">
    <property type="match status" value="1"/>
</dbReference>